<keyword evidence="1" id="KW-0812">Transmembrane</keyword>
<name>A0A975G8G9_9BACT</name>
<gene>
    <name evidence="2" type="ORF">KBB96_17985</name>
</gene>
<dbReference type="RefSeq" id="WP_211630877.1">
    <property type="nucleotide sequence ID" value="NZ_CP073100.1"/>
</dbReference>
<proteinExistence type="predicted"/>
<evidence type="ECO:0000313" key="2">
    <source>
        <dbReference type="EMBL" id="QUE50738.1"/>
    </source>
</evidence>
<feature type="transmembrane region" description="Helical" evidence="1">
    <location>
        <begin position="92"/>
        <end position="110"/>
    </location>
</feature>
<accession>A0A975G8G9</accession>
<evidence type="ECO:0000313" key="3">
    <source>
        <dbReference type="Proteomes" id="UP000676169"/>
    </source>
</evidence>
<dbReference type="KEGG" id="lamb:KBB96_17985"/>
<reference evidence="2" key="1">
    <citation type="submission" date="2021-04" db="EMBL/GenBank/DDBJ databases">
        <title>Luteolibacter sp. 32A isolated from the skin of an Anderson's salamander (Ambystoma andersonii).</title>
        <authorList>
            <person name="Spergser J."/>
            <person name="Busse H.-J."/>
        </authorList>
    </citation>
    <scope>NUCLEOTIDE SEQUENCE</scope>
    <source>
        <strain evidence="2">32A</strain>
    </source>
</reference>
<organism evidence="2 3">
    <name type="scientific">Luteolibacter ambystomatis</name>
    <dbReference type="NCBI Taxonomy" id="2824561"/>
    <lineage>
        <taxon>Bacteria</taxon>
        <taxon>Pseudomonadati</taxon>
        <taxon>Verrucomicrobiota</taxon>
        <taxon>Verrucomicrobiia</taxon>
        <taxon>Verrucomicrobiales</taxon>
        <taxon>Verrucomicrobiaceae</taxon>
        <taxon>Luteolibacter</taxon>
    </lineage>
</organism>
<feature type="transmembrane region" description="Helical" evidence="1">
    <location>
        <begin position="57"/>
        <end position="80"/>
    </location>
</feature>
<sequence length="126" mass="13311">MRQQQYHEKLGLAAFVLSLVGVATAGLLVIPSMICALMSKRHAEAMGLPRDGYATAAMVVCISVLGMWGLLFATGSLVVLSGLRISEDGLRVILAVGGLLLTGVAVRQIVKHTAGAKRMRRLAGLR</sequence>
<evidence type="ECO:0008006" key="4">
    <source>
        <dbReference type="Google" id="ProtNLM"/>
    </source>
</evidence>
<keyword evidence="3" id="KW-1185">Reference proteome</keyword>
<protein>
    <recommendedName>
        <fullName evidence="4">DUF4190 domain-containing protein</fullName>
    </recommendedName>
</protein>
<feature type="transmembrane region" description="Helical" evidence="1">
    <location>
        <begin position="12"/>
        <end position="37"/>
    </location>
</feature>
<dbReference type="AlphaFoldDB" id="A0A975G8G9"/>
<dbReference type="EMBL" id="CP073100">
    <property type="protein sequence ID" value="QUE50738.1"/>
    <property type="molecule type" value="Genomic_DNA"/>
</dbReference>
<dbReference type="Proteomes" id="UP000676169">
    <property type="component" value="Chromosome"/>
</dbReference>
<keyword evidence="1" id="KW-1133">Transmembrane helix</keyword>
<evidence type="ECO:0000256" key="1">
    <source>
        <dbReference type="SAM" id="Phobius"/>
    </source>
</evidence>
<keyword evidence="1" id="KW-0472">Membrane</keyword>